<keyword evidence="4" id="KW-1185">Reference proteome</keyword>
<dbReference type="Gene3D" id="3.30.160.670">
    <property type="match status" value="1"/>
</dbReference>
<dbReference type="RefSeq" id="WP_143777311.1">
    <property type="nucleotide sequence ID" value="NZ_VKKU01000002.1"/>
</dbReference>
<feature type="chain" id="PRO_5022042529" evidence="1">
    <location>
        <begin position="24"/>
        <end position="197"/>
    </location>
</feature>
<evidence type="ECO:0000256" key="1">
    <source>
        <dbReference type="SAM" id="SignalP"/>
    </source>
</evidence>
<dbReference type="InterPro" id="IPR025411">
    <property type="entry name" value="DUF4136"/>
</dbReference>
<dbReference type="Pfam" id="PF13590">
    <property type="entry name" value="DUF4136"/>
    <property type="match status" value="1"/>
</dbReference>
<accession>A0A553WBN6</accession>
<organism evidence="3 4">
    <name type="scientific">Sphingorhabdus contaminans</name>
    <dbReference type="NCBI Taxonomy" id="1343899"/>
    <lineage>
        <taxon>Bacteria</taxon>
        <taxon>Pseudomonadati</taxon>
        <taxon>Pseudomonadota</taxon>
        <taxon>Alphaproteobacteria</taxon>
        <taxon>Sphingomonadales</taxon>
        <taxon>Sphingomonadaceae</taxon>
        <taxon>Sphingorhabdus</taxon>
    </lineage>
</organism>
<name>A0A553WBN6_9SPHN</name>
<dbReference type="OrthoDB" id="7428103at2"/>
<dbReference type="EMBL" id="VKKU01000002">
    <property type="protein sequence ID" value="TSB02093.1"/>
    <property type="molecule type" value="Genomic_DNA"/>
</dbReference>
<proteinExistence type="predicted"/>
<comment type="caution">
    <text evidence="3">The sequence shown here is derived from an EMBL/GenBank/DDBJ whole genome shotgun (WGS) entry which is preliminary data.</text>
</comment>
<dbReference type="AlphaFoldDB" id="A0A553WBN6"/>
<feature type="domain" description="DUF4136" evidence="2">
    <location>
        <begin position="54"/>
        <end position="188"/>
    </location>
</feature>
<dbReference type="PROSITE" id="PS51257">
    <property type="entry name" value="PROKAR_LIPOPROTEIN"/>
    <property type="match status" value="1"/>
</dbReference>
<gene>
    <name evidence="3" type="ORF">FOM92_13255</name>
</gene>
<feature type="signal peptide" evidence="1">
    <location>
        <begin position="1"/>
        <end position="23"/>
    </location>
</feature>
<sequence>MITGNRLLPLLSLALLSACVVPTGPVEVTRFNRAAEGVVYGTGSVSVVLAGETDAGQSLAASPYLAAVARELQRVGYSEKNADPDIVAEVRYGVATLERERRSPVSVGVGGSTGSFGSGLGVGVGINLGGGSSAQVETTLSVRLLRRSDKLVIWEGKASQTAKAGSPAAQPGIAAAKLAEAMFKGFPGVSGETIRVP</sequence>
<reference evidence="3 4" key="1">
    <citation type="submission" date="2019-07" db="EMBL/GenBank/DDBJ databases">
        <authorList>
            <person name="Park M."/>
        </authorList>
    </citation>
    <scope>NUCLEOTIDE SEQUENCE [LARGE SCALE GENOMIC DNA]</scope>
    <source>
        <strain evidence="3 4">KCTC32445</strain>
    </source>
</reference>
<protein>
    <submittedName>
        <fullName evidence="3">DUF4136 domain-containing protein</fullName>
    </submittedName>
</protein>
<evidence type="ECO:0000313" key="3">
    <source>
        <dbReference type="EMBL" id="TSB02093.1"/>
    </source>
</evidence>
<dbReference type="Proteomes" id="UP000320160">
    <property type="component" value="Unassembled WGS sequence"/>
</dbReference>
<evidence type="ECO:0000313" key="4">
    <source>
        <dbReference type="Proteomes" id="UP000320160"/>
    </source>
</evidence>
<keyword evidence="1" id="KW-0732">Signal</keyword>
<evidence type="ECO:0000259" key="2">
    <source>
        <dbReference type="Pfam" id="PF13590"/>
    </source>
</evidence>